<evidence type="ECO:0000256" key="6">
    <source>
        <dbReference type="ARBA" id="ARBA00023027"/>
    </source>
</evidence>
<dbReference type="AlphaFoldDB" id="A0A7W8QS25"/>
<keyword evidence="5" id="KW-0560">Oxidoreductase</keyword>
<evidence type="ECO:0000256" key="4">
    <source>
        <dbReference type="ARBA" id="ARBA00022833"/>
    </source>
</evidence>
<dbReference type="Pfam" id="PF00107">
    <property type="entry name" value="ADH_zinc_N"/>
    <property type="match status" value="1"/>
</dbReference>
<evidence type="ECO:0000256" key="5">
    <source>
        <dbReference type="ARBA" id="ARBA00023002"/>
    </source>
</evidence>
<reference evidence="9 10" key="1">
    <citation type="submission" date="2020-08" db="EMBL/GenBank/DDBJ databases">
        <title>Sequencing the genomes of 1000 actinobacteria strains.</title>
        <authorList>
            <person name="Klenk H.-P."/>
        </authorList>
    </citation>
    <scope>NUCLEOTIDE SEQUENCE [LARGE SCALE GENOMIC DNA]</scope>
    <source>
        <strain evidence="9 10">DSM 44551</strain>
    </source>
</reference>
<dbReference type="RefSeq" id="WP_184396457.1">
    <property type="nucleotide sequence ID" value="NZ_BAAAJD010000008.1"/>
</dbReference>
<feature type="domain" description="Enoyl reductase (ER)" evidence="8">
    <location>
        <begin position="12"/>
        <end position="368"/>
    </location>
</feature>
<dbReference type="Proteomes" id="UP000572635">
    <property type="component" value="Unassembled WGS sequence"/>
</dbReference>
<organism evidence="9 10">
    <name type="scientific">Nocardiopsis composta</name>
    <dbReference type="NCBI Taxonomy" id="157465"/>
    <lineage>
        <taxon>Bacteria</taxon>
        <taxon>Bacillati</taxon>
        <taxon>Actinomycetota</taxon>
        <taxon>Actinomycetes</taxon>
        <taxon>Streptosporangiales</taxon>
        <taxon>Nocardiopsidaceae</taxon>
        <taxon>Nocardiopsis</taxon>
    </lineage>
</organism>
<dbReference type="InterPro" id="IPR013154">
    <property type="entry name" value="ADH-like_N"/>
</dbReference>
<dbReference type="InterPro" id="IPR013149">
    <property type="entry name" value="ADH-like_C"/>
</dbReference>
<gene>
    <name evidence="9" type="ORF">HDA36_005158</name>
</gene>
<dbReference type="GO" id="GO:0005829">
    <property type="term" value="C:cytosol"/>
    <property type="evidence" value="ECO:0007669"/>
    <property type="project" value="TreeGrafter"/>
</dbReference>
<dbReference type="Pfam" id="PF08240">
    <property type="entry name" value="ADH_N"/>
    <property type="match status" value="1"/>
</dbReference>
<keyword evidence="6" id="KW-0520">NAD</keyword>
<comment type="similarity">
    <text evidence="2 7">Belongs to the zinc-containing alcohol dehydrogenase family.</text>
</comment>
<dbReference type="EMBL" id="JACHDB010000001">
    <property type="protein sequence ID" value="MBB5435074.1"/>
    <property type="molecule type" value="Genomic_DNA"/>
</dbReference>
<dbReference type="GO" id="GO:0008270">
    <property type="term" value="F:zinc ion binding"/>
    <property type="evidence" value="ECO:0007669"/>
    <property type="project" value="InterPro"/>
</dbReference>
<evidence type="ECO:0000313" key="10">
    <source>
        <dbReference type="Proteomes" id="UP000572635"/>
    </source>
</evidence>
<evidence type="ECO:0000256" key="7">
    <source>
        <dbReference type="RuleBase" id="RU361277"/>
    </source>
</evidence>
<evidence type="ECO:0000259" key="8">
    <source>
        <dbReference type="SMART" id="SM00829"/>
    </source>
</evidence>
<dbReference type="SMART" id="SM00829">
    <property type="entry name" value="PKS_ER"/>
    <property type="match status" value="1"/>
</dbReference>
<evidence type="ECO:0000256" key="1">
    <source>
        <dbReference type="ARBA" id="ARBA00001947"/>
    </source>
</evidence>
<dbReference type="GO" id="GO:0051903">
    <property type="term" value="F:S-(hydroxymethyl)glutathione dehydrogenase [NAD(P)+] activity"/>
    <property type="evidence" value="ECO:0007669"/>
    <property type="project" value="TreeGrafter"/>
</dbReference>
<sequence>MLIRAALITAPGAGLEVREIEIADPGPGEVRVRIAASGICGSDLKAIDGTSPVVRRLPVVGGHESSGTVESVGPGVTGFAPGDEVLIAMNRPCGSCRMCARGDAHLCTGQARLRAVMGTMPDGGTRLRAGGEEVRPYLGIGSFAEYAVVSERALVRLPPGLPLDAMALLGCAVVTGVGAVLNTAAVEAGSSVLVVGCGGVGLNIVQGAALAGAARIAAADVSAAKARSAKRFGATDLLVSAGGEGGLAERVRALVPGGVDYAFDATGAPAVLAEAFGATRQGGTTVMVGSPPPGAEAVVPAAGLFGSRRLLGCQGGDASPYSDLPRLVELYTSGRLLLDELISERVPLERIGEAVQRVRAGEATRSVVVFDAPPDGAPTR</sequence>
<dbReference type="PROSITE" id="PS00059">
    <property type="entry name" value="ADH_ZINC"/>
    <property type="match status" value="1"/>
</dbReference>
<dbReference type="SUPFAM" id="SSF51735">
    <property type="entry name" value="NAD(P)-binding Rossmann-fold domains"/>
    <property type="match status" value="1"/>
</dbReference>
<comment type="caution">
    <text evidence="9">The sequence shown here is derived from an EMBL/GenBank/DDBJ whole genome shotgun (WGS) entry which is preliminary data.</text>
</comment>
<protein>
    <submittedName>
        <fullName evidence="9">Zn-dependent alcohol dehydrogenase</fullName>
    </submittedName>
</protein>
<proteinExistence type="inferred from homology"/>
<evidence type="ECO:0000313" key="9">
    <source>
        <dbReference type="EMBL" id="MBB5435074.1"/>
    </source>
</evidence>
<dbReference type="SUPFAM" id="SSF50129">
    <property type="entry name" value="GroES-like"/>
    <property type="match status" value="2"/>
</dbReference>
<dbReference type="InterPro" id="IPR020843">
    <property type="entry name" value="ER"/>
</dbReference>
<dbReference type="Gene3D" id="3.40.50.720">
    <property type="entry name" value="NAD(P)-binding Rossmann-like Domain"/>
    <property type="match status" value="1"/>
</dbReference>
<comment type="cofactor">
    <cofactor evidence="1 7">
        <name>Zn(2+)</name>
        <dbReference type="ChEBI" id="CHEBI:29105"/>
    </cofactor>
</comment>
<dbReference type="GO" id="GO:0046294">
    <property type="term" value="P:formaldehyde catabolic process"/>
    <property type="evidence" value="ECO:0007669"/>
    <property type="project" value="TreeGrafter"/>
</dbReference>
<dbReference type="InterPro" id="IPR002328">
    <property type="entry name" value="ADH_Zn_CS"/>
</dbReference>
<dbReference type="FunFam" id="3.40.50.720:FF:000003">
    <property type="entry name" value="S-(hydroxymethyl)glutathione dehydrogenase"/>
    <property type="match status" value="1"/>
</dbReference>
<evidence type="ECO:0000256" key="2">
    <source>
        <dbReference type="ARBA" id="ARBA00008072"/>
    </source>
</evidence>
<evidence type="ECO:0000256" key="3">
    <source>
        <dbReference type="ARBA" id="ARBA00022723"/>
    </source>
</evidence>
<keyword evidence="10" id="KW-1185">Reference proteome</keyword>
<keyword evidence="3 7" id="KW-0479">Metal-binding</keyword>
<accession>A0A7W8QS25</accession>
<keyword evidence="4 7" id="KW-0862">Zinc</keyword>
<dbReference type="InterPro" id="IPR036291">
    <property type="entry name" value="NAD(P)-bd_dom_sf"/>
</dbReference>
<dbReference type="PANTHER" id="PTHR43880">
    <property type="entry name" value="ALCOHOL DEHYDROGENASE"/>
    <property type="match status" value="1"/>
</dbReference>
<name>A0A7W8QS25_9ACTN</name>
<dbReference type="InterPro" id="IPR011032">
    <property type="entry name" value="GroES-like_sf"/>
</dbReference>
<dbReference type="Gene3D" id="3.90.180.10">
    <property type="entry name" value="Medium-chain alcohol dehydrogenases, catalytic domain"/>
    <property type="match status" value="1"/>
</dbReference>
<dbReference type="PANTHER" id="PTHR43880:SF12">
    <property type="entry name" value="ALCOHOL DEHYDROGENASE CLASS-3"/>
    <property type="match status" value="1"/>
</dbReference>